<dbReference type="Pfam" id="PF04542">
    <property type="entry name" value="Sigma70_r2"/>
    <property type="match status" value="1"/>
</dbReference>
<dbReference type="SUPFAM" id="SSF88946">
    <property type="entry name" value="Sigma2 domain of RNA polymerase sigma factors"/>
    <property type="match status" value="1"/>
</dbReference>
<sequence length="181" mass="20984">MKHLEIKELVSFIHNNDEEAFNKLYKLLVKKLVQFAFSFLDDRAICEEIVNDIFVNLWLNRHKLNVVYNPKVYLYVSVKNACLNYNRGNNTFEKRKEELSEIHYEIQSPDPSQLLIGKELTARILNAVNGLPPRCKLVFKMVKEDDLSCNEVADILGLSNKTVFGQLRIALEKLDEALVSR</sequence>
<organism evidence="7 8">
    <name type="scientific">Mucilaginibacter dorajii</name>
    <dbReference type="NCBI Taxonomy" id="692994"/>
    <lineage>
        <taxon>Bacteria</taxon>
        <taxon>Pseudomonadati</taxon>
        <taxon>Bacteroidota</taxon>
        <taxon>Sphingobacteriia</taxon>
        <taxon>Sphingobacteriales</taxon>
        <taxon>Sphingobacteriaceae</taxon>
        <taxon>Mucilaginibacter</taxon>
    </lineage>
</organism>
<dbReference type="EMBL" id="BAAAZC010000027">
    <property type="protein sequence ID" value="GAA3982760.1"/>
    <property type="molecule type" value="Genomic_DNA"/>
</dbReference>
<evidence type="ECO:0000313" key="8">
    <source>
        <dbReference type="Proteomes" id="UP001500742"/>
    </source>
</evidence>
<dbReference type="Proteomes" id="UP001500742">
    <property type="component" value="Unassembled WGS sequence"/>
</dbReference>
<dbReference type="InterPro" id="IPR013325">
    <property type="entry name" value="RNA_pol_sigma_r2"/>
</dbReference>
<gene>
    <name evidence="7" type="ORF">GCM10022210_37850</name>
</gene>
<evidence type="ECO:0000256" key="3">
    <source>
        <dbReference type="ARBA" id="ARBA00023082"/>
    </source>
</evidence>
<dbReference type="InterPro" id="IPR039425">
    <property type="entry name" value="RNA_pol_sigma-70-like"/>
</dbReference>
<evidence type="ECO:0000313" key="7">
    <source>
        <dbReference type="EMBL" id="GAA3982760.1"/>
    </source>
</evidence>
<dbReference type="SUPFAM" id="SSF88659">
    <property type="entry name" value="Sigma3 and sigma4 domains of RNA polymerase sigma factors"/>
    <property type="match status" value="1"/>
</dbReference>
<dbReference type="InterPro" id="IPR036388">
    <property type="entry name" value="WH-like_DNA-bd_sf"/>
</dbReference>
<comment type="caution">
    <text evidence="7">The sequence shown here is derived from an EMBL/GenBank/DDBJ whole genome shotgun (WGS) entry which is preliminary data.</text>
</comment>
<evidence type="ECO:0000259" key="6">
    <source>
        <dbReference type="Pfam" id="PF08281"/>
    </source>
</evidence>
<dbReference type="NCBIfam" id="TIGR02937">
    <property type="entry name" value="sigma70-ECF"/>
    <property type="match status" value="1"/>
</dbReference>
<dbReference type="Pfam" id="PF08281">
    <property type="entry name" value="Sigma70_r4_2"/>
    <property type="match status" value="1"/>
</dbReference>
<evidence type="ECO:0000256" key="1">
    <source>
        <dbReference type="ARBA" id="ARBA00010641"/>
    </source>
</evidence>
<evidence type="ECO:0000259" key="5">
    <source>
        <dbReference type="Pfam" id="PF04542"/>
    </source>
</evidence>
<dbReference type="InterPro" id="IPR007627">
    <property type="entry name" value="RNA_pol_sigma70_r2"/>
</dbReference>
<dbReference type="InterPro" id="IPR014327">
    <property type="entry name" value="RNA_pol_sigma70_bacteroid"/>
</dbReference>
<evidence type="ECO:0000256" key="4">
    <source>
        <dbReference type="ARBA" id="ARBA00023163"/>
    </source>
</evidence>
<evidence type="ECO:0000256" key="2">
    <source>
        <dbReference type="ARBA" id="ARBA00023015"/>
    </source>
</evidence>
<dbReference type="NCBIfam" id="TIGR02985">
    <property type="entry name" value="Sig70_bacteroi1"/>
    <property type="match status" value="1"/>
</dbReference>
<feature type="domain" description="RNA polymerase sigma factor 70 region 4 type 2" evidence="6">
    <location>
        <begin position="123"/>
        <end position="174"/>
    </location>
</feature>
<dbReference type="Gene3D" id="1.10.10.10">
    <property type="entry name" value="Winged helix-like DNA-binding domain superfamily/Winged helix DNA-binding domain"/>
    <property type="match status" value="1"/>
</dbReference>
<comment type="similarity">
    <text evidence="1">Belongs to the sigma-70 factor family. ECF subfamily.</text>
</comment>
<reference evidence="8" key="1">
    <citation type="journal article" date="2019" name="Int. J. Syst. Evol. Microbiol.">
        <title>The Global Catalogue of Microorganisms (GCM) 10K type strain sequencing project: providing services to taxonomists for standard genome sequencing and annotation.</title>
        <authorList>
            <consortium name="The Broad Institute Genomics Platform"/>
            <consortium name="The Broad Institute Genome Sequencing Center for Infectious Disease"/>
            <person name="Wu L."/>
            <person name="Ma J."/>
        </authorList>
    </citation>
    <scope>NUCLEOTIDE SEQUENCE [LARGE SCALE GENOMIC DNA]</scope>
    <source>
        <strain evidence="8">JCM 16601</strain>
    </source>
</reference>
<dbReference type="InterPro" id="IPR013249">
    <property type="entry name" value="RNA_pol_sigma70_r4_t2"/>
</dbReference>
<protein>
    <submittedName>
        <fullName evidence="7">RNA polymerase sigma-70 factor</fullName>
    </submittedName>
</protein>
<keyword evidence="8" id="KW-1185">Reference proteome</keyword>
<keyword evidence="3" id="KW-0731">Sigma factor</keyword>
<dbReference type="RefSeq" id="WP_259090346.1">
    <property type="nucleotide sequence ID" value="NZ_BAAAZC010000027.1"/>
</dbReference>
<feature type="domain" description="RNA polymerase sigma-70 region 2" evidence="5">
    <location>
        <begin position="24"/>
        <end position="89"/>
    </location>
</feature>
<dbReference type="Gene3D" id="1.10.1740.10">
    <property type="match status" value="1"/>
</dbReference>
<dbReference type="InterPro" id="IPR013324">
    <property type="entry name" value="RNA_pol_sigma_r3/r4-like"/>
</dbReference>
<accession>A0ABP7QKL0</accession>
<dbReference type="InterPro" id="IPR014284">
    <property type="entry name" value="RNA_pol_sigma-70_dom"/>
</dbReference>
<dbReference type="PANTHER" id="PTHR43133:SF46">
    <property type="entry name" value="RNA POLYMERASE SIGMA-70 FACTOR ECF SUBFAMILY"/>
    <property type="match status" value="1"/>
</dbReference>
<name>A0ABP7QKL0_9SPHI</name>
<proteinExistence type="inferred from homology"/>
<dbReference type="PANTHER" id="PTHR43133">
    <property type="entry name" value="RNA POLYMERASE ECF-TYPE SIGMA FACTO"/>
    <property type="match status" value="1"/>
</dbReference>
<keyword evidence="2" id="KW-0805">Transcription regulation</keyword>
<keyword evidence="4" id="KW-0804">Transcription</keyword>